<protein>
    <submittedName>
        <fullName evidence="2">Uncharacterized protein LOC111085277</fullName>
    </submittedName>
</protein>
<sequence>MTGVQLVAGLFPDDCVPNQPGQGYFPGGRLDRDSLNNFMKEIKKHPYLTDEDAACLAAARLTEQHEHSRMWYRVGAVRSISGGRKTKPRLSHKLHQQCKEMIRELMVLSDEENSISKV</sequence>
<proteinExistence type="predicted"/>
<reference evidence="2" key="1">
    <citation type="submission" date="2025-08" db="UniProtKB">
        <authorList>
            <consortium name="RefSeq"/>
        </authorList>
    </citation>
    <scope>IDENTIFICATION</scope>
    <source>
        <tissue evidence="2">Muscle</tissue>
    </source>
</reference>
<keyword evidence="1" id="KW-1185">Reference proteome</keyword>
<name>A0ABM1S569_LIMPO</name>
<dbReference type="Proteomes" id="UP000694941">
    <property type="component" value="Unplaced"/>
</dbReference>
<dbReference type="RefSeq" id="XP_022238774.1">
    <property type="nucleotide sequence ID" value="XM_022383066.1"/>
</dbReference>
<evidence type="ECO:0000313" key="2">
    <source>
        <dbReference type="RefSeq" id="XP_022238774.1"/>
    </source>
</evidence>
<evidence type="ECO:0000313" key="1">
    <source>
        <dbReference type="Proteomes" id="UP000694941"/>
    </source>
</evidence>
<organism evidence="1 2">
    <name type="scientific">Limulus polyphemus</name>
    <name type="common">Atlantic horseshoe crab</name>
    <dbReference type="NCBI Taxonomy" id="6850"/>
    <lineage>
        <taxon>Eukaryota</taxon>
        <taxon>Metazoa</taxon>
        <taxon>Ecdysozoa</taxon>
        <taxon>Arthropoda</taxon>
        <taxon>Chelicerata</taxon>
        <taxon>Merostomata</taxon>
        <taxon>Xiphosura</taxon>
        <taxon>Limulidae</taxon>
        <taxon>Limulus</taxon>
    </lineage>
</organism>
<accession>A0ABM1S569</accession>
<gene>
    <name evidence="2" type="primary">LOC111085277</name>
</gene>
<dbReference type="GeneID" id="111085277"/>